<reference evidence="1" key="1">
    <citation type="submission" date="2022-07" db="EMBL/GenBank/DDBJ databases">
        <authorList>
            <person name="Otstavnykh N."/>
            <person name="Isaeva M."/>
            <person name="Bystritskaya E."/>
        </authorList>
    </citation>
    <scope>NUCLEOTIDE SEQUENCE</scope>
    <source>
        <strain evidence="1">10Alg 79</strain>
    </source>
</reference>
<dbReference type="Proteomes" id="UP001227162">
    <property type="component" value="Unassembled WGS sequence"/>
</dbReference>
<dbReference type="AlphaFoldDB" id="A0AAJ1UF20"/>
<keyword evidence="2" id="KW-1185">Reference proteome</keyword>
<evidence type="ECO:0000313" key="1">
    <source>
        <dbReference type="EMBL" id="MDQ2094887.1"/>
    </source>
</evidence>
<protein>
    <submittedName>
        <fullName evidence="1">Uncharacterized protein</fullName>
    </submittedName>
</protein>
<name>A0AAJ1UF20_9RHOB</name>
<dbReference type="EMBL" id="JANFFA010000003">
    <property type="protein sequence ID" value="MDQ2094887.1"/>
    <property type="molecule type" value="Genomic_DNA"/>
</dbReference>
<gene>
    <name evidence="1" type="ORF">NOI20_12260</name>
</gene>
<accession>A0AAJ1UF20</accession>
<reference evidence="1" key="2">
    <citation type="submission" date="2023-04" db="EMBL/GenBank/DDBJ databases">
        <title>'Rhodoalgimonas zhirmunskyi' gen. nov., isolated from a red alga.</title>
        <authorList>
            <person name="Nedashkovskaya O.I."/>
            <person name="Otstavnykh N.Y."/>
            <person name="Bystritskaya E.P."/>
            <person name="Balabanova L.A."/>
            <person name="Isaeva M.P."/>
        </authorList>
    </citation>
    <scope>NUCLEOTIDE SEQUENCE</scope>
    <source>
        <strain evidence="1">10Alg 79</strain>
    </source>
</reference>
<comment type="caution">
    <text evidence="1">The sequence shown here is derived from an EMBL/GenBank/DDBJ whole genome shotgun (WGS) entry which is preliminary data.</text>
</comment>
<proteinExistence type="predicted"/>
<organism evidence="1 2">
    <name type="scientific">Rhodalgimonas zhirmunskyi</name>
    <dbReference type="NCBI Taxonomy" id="2964767"/>
    <lineage>
        <taxon>Bacteria</taxon>
        <taxon>Pseudomonadati</taxon>
        <taxon>Pseudomonadota</taxon>
        <taxon>Alphaproteobacteria</taxon>
        <taxon>Rhodobacterales</taxon>
        <taxon>Roseobacteraceae</taxon>
        <taxon>Rhodalgimonas</taxon>
    </lineage>
</organism>
<evidence type="ECO:0000313" key="2">
    <source>
        <dbReference type="Proteomes" id="UP001227162"/>
    </source>
</evidence>
<dbReference type="RefSeq" id="WP_317626495.1">
    <property type="nucleotide sequence ID" value="NZ_JANFFA010000003.1"/>
</dbReference>
<sequence length="73" mass="7673">MIRAVVLSGLIVVGFVVSGLTGDDFGAQGRMPPPPPPFHGIFHIAPPPPPPARQAEETHFLPQVPQVLESGLS</sequence>